<proteinExistence type="predicted"/>
<sequence>MNLSLISDTAQTLHSIWYSSLNLDIQRVSVAMSSSIRLKGRQTLKSISSTLDLRKVARKLGKDTSSLNFTKDFARQNTHNSLSTIFNAVLVRDEEDIYLEDKVASDLCIALCDLQLENEGPEDQNGSSFFSPMSLDKLNSFPFDQNYGATEGFLRAYDCQDGSKPSTAGSLLGELTWLVGGGRRIFPEGNRKTYLHRAVNWKNIGLCPEILREDLYDAIDSAGLLRKKGRFGRIFKIANGYCAVPWSVRVNEPHTMVTINHNYTADEKISRAEILTIVAVMMTQLEHEHLEEHCIPPVMVVSFMDSLQGRILQAHVTDSQLVIKKSKLYDFDEQADCKRSMTLFTQHMACDRIGNTRQIVSFDEEETKRKTAKARDMEIREKNIPSDTDPKFEGEE</sequence>
<keyword evidence="3" id="KW-1185">Reference proteome</keyword>
<name>A0A443HYB3_BYSSP</name>
<protein>
    <submittedName>
        <fullName evidence="2">Uncharacterized protein</fullName>
    </submittedName>
</protein>
<evidence type="ECO:0000313" key="3">
    <source>
        <dbReference type="Proteomes" id="UP000283841"/>
    </source>
</evidence>
<dbReference type="EMBL" id="RCNU01000003">
    <property type="protein sequence ID" value="RWQ96825.1"/>
    <property type="molecule type" value="Genomic_DNA"/>
</dbReference>
<evidence type="ECO:0000256" key="1">
    <source>
        <dbReference type="SAM" id="MobiDB-lite"/>
    </source>
</evidence>
<dbReference type="Proteomes" id="UP000283841">
    <property type="component" value="Unassembled WGS sequence"/>
</dbReference>
<dbReference type="AlphaFoldDB" id="A0A443HYB3"/>
<dbReference type="STRING" id="264951.A0A443HYB3"/>
<organism evidence="2 3">
    <name type="scientific">Byssochlamys spectabilis</name>
    <name type="common">Paecilomyces variotii</name>
    <dbReference type="NCBI Taxonomy" id="264951"/>
    <lineage>
        <taxon>Eukaryota</taxon>
        <taxon>Fungi</taxon>
        <taxon>Dikarya</taxon>
        <taxon>Ascomycota</taxon>
        <taxon>Pezizomycotina</taxon>
        <taxon>Eurotiomycetes</taxon>
        <taxon>Eurotiomycetidae</taxon>
        <taxon>Eurotiales</taxon>
        <taxon>Thermoascaceae</taxon>
        <taxon>Paecilomyces</taxon>
    </lineage>
</organism>
<gene>
    <name evidence="2" type="ORF">C8Q69DRAFT_461401</name>
</gene>
<feature type="compositionally biased region" description="Basic and acidic residues" evidence="1">
    <location>
        <begin position="366"/>
        <end position="396"/>
    </location>
</feature>
<accession>A0A443HYB3</accession>
<evidence type="ECO:0000313" key="2">
    <source>
        <dbReference type="EMBL" id="RWQ96825.1"/>
    </source>
</evidence>
<dbReference type="GeneID" id="39599516"/>
<feature type="region of interest" description="Disordered" evidence="1">
    <location>
        <begin position="364"/>
        <end position="396"/>
    </location>
</feature>
<dbReference type="RefSeq" id="XP_028486470.1">
    <property type="nucleotide sequence ID" value="XM_028630239.1"/>
</dbReference>
<dbReference type="VEuPathDB" id="FungiDB:C8Q69DRAFT_461401"/>
<reference evidence="2 3" key="1">
    <citation type="journal article" date="2018" name="Front. Microbiol.">
        <title>Genomic and genetic insights into a cosmopolitan fungus, Paecilomyces variotii (Eurotiales).</title>
        <authorList>
            <person name="Urquhart A.S."/>
            <person name="Mondo S.J."/>
            <person name="Makela M.R."/>
            <person name="Hane J.K."/>
            <person name="Wiebenga A."/>
            <person name="He G."/>
            <person name="Mihaltcheva S."/>
            <person name="Pangilinan J."/>
            <person name="Lipzen A."/>
            <person name="Barry K."/>
            <person name="de Vries R.P."/>
            <person name="Grigoriev I.V."/>
            <person name="Idnurm A."/>
        </authorList>
    </citation>
    <scope>NUCLEOTIDE SEQUENCE [LARGE SCALE GENOMIC DNA]</scope>
    <source>
        <strain evidence="2 3">CBS 101075</strain>
    </source>
</reference>
<comment type="caution">
    <text evidence="2">The sequence shown here is derived from an EMBL/GenBank/DDBJ whole genome shotgun (WGS) entry which is preliminary data.</text>
</comment>